<evidence type="ECO:0000313" key="2">
    <source>
        <dbReference type="EMBL" id="PTQ07491.1"/>
    </source>
</evidence>
<protein>
    <recommendedName>
        <fullName evidence="1">Transposase IS110-like N-terminal domain-containing protein</fullName>
    </recommendedName>
</protein>
<dbReference type="InterPro" id="IPR002525">
    <property type="entry name" value="Transp_IS110-like_N"/>
</dbReference>
<dbReference type="Proteomes" id="UP000244162">
    <property type="component" value="Unassembled WGS sequence"/>
</dbReference>
<dbReference type="Pfam" id="PF01548">
    <property type="entry name" value="DEDD_Tnp_IS110"/>
    <property type="match status" value="1"/>
</dbReference>
<dbReference type="EMBL" id="NWBU01000018">
    <property type="protein sequence ID" value="PTQ07491.1"/>
    <property type="molecule type" value="Genomic_DNA"/>
</dbReference>
<evidence type="ECO:0000259" key="1">
    <source>
        <dbReference type="Pfam" id="PF01548"/>
    </source>
</evidence>
<dbReference type="GO" id="GO:0004803">
    <property type="term" value="F:transposase activity"/>
    <property type="evidence" value="ECO:0007669"/>
    <property type="project" value="InterPro"/>
</dbReference>
<dbReference type="GO" id="GO:0003677">
    <property type="term" value="F:DNA binding"/>
    <property type="evidence" value="ECO:0007669"/>
    <property type="project" value="InterPro"/>
</dbReference>
<dbReference type="RefSeq" id="WP_107970281.1">
    <property type="nucleotide sequence ID" value="NZ_NWBU01000018.1"/>
</dbReference>
<comment type="caution">
    <text evidence="2">The sequence shown here is derived from an EMBL/GenBank/DDBJ whole genome shotgun (WGS) entry which is preliminary data.</text>
</comment>
<accession>A0A2T5FTV9</accession>
<keyword evidence="3" id="KW-1185">Reference proteome</keyword>
<feature type="domain" description="Transposase IS110-like N-terminal" evidence="1">
    <location>
        <begin position="9"/>
        <end position="152"/>
    </location>
</feature>
<sequence>MAGDYNAFVGLDVHKDTISAAVADAGRDGEVRLIGVIQNQPEAIGKLARKLATRHGRVEFVYEAGPCGYGVYRQLVGLGFDCRIVAPSHTPVRPGNRQKNDTRDAMMLARLLRAGELTYVWVPDPVHEAMRDLVRARHVASHDVRKARVLIQMFLLKHGLRYVGKSWSYRHRVWLTDRRFEHRGQQIAFQSYLNRLAQAGNTDMRSLLFEAAWCYRTTPKVGQFMTMRKADVPQDAKDIAWKAQLRLNGRYRKLVGRGKKSNVAVTAVARELVGFMWDLGRRYEPAPGAAPA</sequence>
<name>A0A2T5FTV9_9SPHN</name>
<evidence type="ECO:0000313" key="3">
    <source>
        <dbReference type="Proteomes" id="UP000244162"/>
    </source>
</evidence>
<dbReference type="OrthoDB" id="8261795at2"/>
<gene>
    <name evidence="2" type="ORF">CLG96_17240</name>
</gene>
<dbReference type="GO" id="GO:0006313">
    <property type="term" value="P:DNA transposition"/>
    <property type="evidence" value="ECO:0007669"/>
    <property type="project" value="InterPro"/>
</dbReference>
<organism evidence="2 3">
    <name type="scientific">Sphingomonas oleivorans</name>
    <dbReference type="NCBI Taxonomy" id="1735121"/>
    <lineage>
        <taxon>Bacteria</taxon>
        <taxon>Pseudomonadati</taxon>
        <taxon>Pseudomonadota</taxon>
        <taxon>Alphaproteobacteria</taxon>
        <taxon>Sphingomonadales</taxon>
        <taxon>Sphingomonadaceae</taxon>
        <taxon>Sphingomonas</taxon>
    </lineage>
</organism>
<proteinExistence type="predicted"/>
<dbReference type="AlphaFoldDB" id="A0A2T5FTV9"/>
<dbReference type="PANTHER" id="PTHR33055:SF15">
    <property type="entry name" value="TRANSPOSASE-RELATED"/>
    <property type="match status" value="1"/>
</dbReference>
<dbReference type="InterPro" id="IPR047650">
    <property type="entry name" value="Transpos_IS110"/>
</dbReference>
<dbReference type="PANTHER" id="PTHR33055">
    <property type="entry name" value="TRANSPOSASE FOR INSERTION SEQUENCE ELEMENT IS1111A"/>
    <property type="match status" value="1"/>
</dbReference>
<reference evidence="2 3" key="1">
    <citation type="submission" date="2017-09" db="EMBL/GenBank/DDBJ databases">
        <title>Sphingomonas panjinensis sp.nov., isolated from oil-contaminated soil.</title>
        <authorList>
            <person name="Wang L."/>
            <person name="Chen L."/>
        </authorList>
    </citation>
    <scope>NUCLEOTIDE SEQUENCE [LARGE SCALE GENOMIC DNA]</scope>
    <source>
        <strain evidence="2 3">FW-11</strain>
    </source>
</reference>